<evidence type="ECO:0000313" key="2">
    <source>
        <dbReference type="Proteomes" id="UP000824881"/>
    </source>
</evidence>
<proteinExistence type="predicted"/>
<keyword evidence="2" id="KW-1185">Reference proteome</keyword>
<reference evidence="1 2" key="1">
    <citation type="journal article" date="2021" name="Appl. Environ. Microbiol.">
        <title>Genetic linkage and physical mapping for an oyster mushroom Pleurotus cornucopiae and QTL analysis for the trait cap color.</title>
        <authorList>
            <person name="Zhang Y."/>
            <person name="Gao W."/>
            <person name="Sonnenberg A."/>
            <person name="Chen Q."/>
            <person name="Zhang J."/>
            <person name="Huang C."/>
        </authorList>
    </citation>
    <scope>NUCLEOTIDE SEQUENCE [LARGE SCALE GENOMIC DNA]</scope>
    <source>
        <strain evidence="1">CCMSSC00406</strain>
    </source>
</reference>
<sequence>MQRVNDVEVDIEKRADWPFCRALQGVEPLKSTSHNNTNERVANRGKSFVTFSGNHVRAPEAVAEATRPSSTAPPPPPAVAGAPKAAVQAEGEAAPKTGGRNVRRRRQRPNISLEKPKEWNRPVAKGVIPAYDEALKVIQKDSELLMTEAEELRADIQKAETAVVRNDEELEKMRKRLNILEVQSRANLPEVRWKFVNAMGDMSQPVYRHLAEQRWRKDGDLDLLMERIHQMNVVPDVLPDLHPSIDVRLTVPSTLKQLREGQKVHAPVEPGAFVFPRQTTKRPNVFTTVFHPETKLYTLLMVDPDVPHVETQSFTTYLHWLQPNIPLSATTQSRLMDLNTHTPYIPPHPQRGTPYHRYVLLLLPQSDPTKPLEIPIVADSDRLGFDTRSFLQQWGLDGAKGGGAHMFREVWDTDVSKIYSRVLRAVEPKFGRPPKFDRYADVKKVKKYV</sequence>
<evidence type="ECO:0000313" key="1">
    <source>
        <dbReference type="EMBL" id="KAG9223220.1"/>
    </source>
</evidence>
<name>A0ACB7IYH3_PLECO</name>
<dbReference type="EMBL" id="WQMT02000005">
    <property type="protein sequence ID" value="KAG9223220.1"/>
    <property type="molecule type" value="Genomic_DNA"/>
</dbReference>
<dbReference type="Proteomes" id="UP000824881">
    <property type="component" value="Unassembled WGS sequence"/>
</dbReference>
<organism evidence="1 2">
    <name type="scientific">Pleurotus cornucopiae</name>
    <name type="common">Cornucopia mushroom</name>
    <dbReference type="NCBI Taxonomy" id="5321"/>
    <lineage>
        <taxon>Eukaryota</taxon>
        <taxon>Fungi</taxon>
        <taxon>Dikarya</taxon>
        <taxon>Basidiomycota</taxon>
        <taxon>Agaricomycotina</taxon>
        <taxon>Agaricomycetes</taxon>
        <taxon>Agaricomycetidae</taxon>
        <taxon>Agaricales</taxon>
        <taxon>Pleurotineae</taxon>
        <taxon>Pleurotaceae</taxon>
        <taxon>Pleurotus</taxon>
    </lineage>
</organism>
<accession>A0ACB7IYH3</accession>
<comment type="caution">
    <text evidence="1">The sequence shown here is derived from an EMBL/GenBank/DDBJ whole genome shotgun (WGS) entry which is preliminary data.</text>
</comment>
<protein>
    <submittedName>
        <fullName evidence="1">Uncharacterized protein</fullName>
    </submittedName>
</protein>
<gene>
    <name evidence="1" type="ORF">CCMSSC00406_0000091</name>
</gene>